<dbReference type="Gene3D" id="3.55.40.20">
    <property type="entry name" value="Iron/manganese superoxide dismutase, C-terminal domain"/>
    <property type="match status" value="1"/>
</dbReference>
<keyword evidence="3" id="KW-0689">Ribosomal protein</keyword>
<dbReference type="Proteomes" id="UP000750522">
    <property type="component" value="Unassembled WGS sequence"/>
</dbReference>
<reference evidence="4" key="3">
    <citation type="submission" date="2020-01" db="EMBL/GenBank/DDBJ databases">
        <authorList>
            <person name="Perkins V."/>
            <person name="Lessard M.-H."/>
            <person name="Dugat-Bony E."/>
            <person name="Frenette M."/>
            <person name="Labrie S."/>
        </authorList>
    </citation>
    <scope>NUCLEOTIDE SEQUENCE</scope>
    <source>
        <strain evidence="4">LMA-70</strain>
    </source>
</reference>
<dbReference type="GO" id="GO:0005737">
    <property type="term" value="C:cytoplasm"/>
    <property type="evidence" value="ECO:0007669"/>
    <property type="project" value="TreeGrafter"/>
</dbReference>
<sequence>MFANIIKSSARSSLKTVAPLRRSLHTVPRIRNQELYQQKGIPGLYSSQGFRDVWSDYQQALVDDLSRATAETENETRTPFAIMLNTAKDQLQAATFNFASQAHNNHMFVQALTDATTNETKPSLALKTVIERDFGSLEELKAQIFSYALSSYGNGWLFLIEDQEKRLYLQFSYAAGNPYFLGRAQTFDLNIPMDAEVERELRDTKADIDSNARPYPVPLIALNLWENAYLADYGVAGKEQYLNKVWDALNWDVISERLFIA</sequence>
<dbReference type="Pfam" id="PF02777">
    <property type="entry name" value="Sod_Fe_C"/>
    <property type="match status" value="2"/>
</dbReference>
<dbReference type="GO" id="GO:0005840">
    <property type="term" value="C:ribosome"/>
    <property type="evidence" value="ECO:0007669"/>
    <property type="project" value="UniProtKB-KW"/>
</dbReference>
<dbReference type="GO" id="GO:0046872">
    <property type="term" value="F:metal ion binding"/>
    <property type="evidence" value="ECO:0007669"/>
    <property type="project" value="InterPro"/>
</dbReference>
<feature type="domain" description="Manganese/iron superoxide dismutase C-terminal" evidence="2">
    <location>
        <begin position="124"/>
        <end position="181"/>
    </location>
</feature>
<evidence type="ECO:0000313" key="3">
    <source>
        <dbReference type="EMBL" id="CDO51933.1"/>
    </source>
</evidence>
<dbReference type="STRING" id="1173061.A0A0J9X482"/>
<reference evidence="3 5" key="1">
    <citation type="submission" date="2014-03" db="EMBL/GenBank/DDBJ databases">
        <authorList>
            <person name="Casaregola S."/>
        </authorList>
    </citation>
    <scope>NUCLEOTIDE SEQUENCE [LARGE SCALE GENOMIC DNA]</scope>
    <source>
        <strain evidence="3 5">CLIB 918</strain>
    </source>
</reference>
<protein>
    <submittedName>
        <fullName evidence="3">Similar to Saccharomyces cerevisiae YJR101W RSM26 Mitochondrial ribosomal protein of the small subunit</fullName>
    </submittedName>
</protein>
<dbReference type="PANTHER" id="PTHR43595">
    <property type="entry name" value="37S RIBOSOMAL PROTEIN S26, MITOCHONDRIAL"/>
    <property type="match status" value="1"/>
</dbReference>
<comment type="caution">
    <text evidence="3">The sequence shown here is derived from an EMBL/GenBank/DDBJ whole genome shotgun (WGS) entry which is preliminary data.</text>
</comment>
<name>A0A0J9X482_GEOCN</name>
<keyword evidence="5" id="KW-1185">Reference proteome</keyword>
<dbReference type="AlphaFoldDB" id="A0A0J9X482"/>
<dbReference type="Proteomes" id="UP000242525">
    <property type="component" value="Unassembled WGS sequence"/>
</dbReference>
<accession>A0A0J9X482</accession>
<dbReference type="SUPFAM" id="SSF54719">
    <property type="entry name" value="Fe,Mn superoxide dismutase (SOD), C-terminal domain"/>
    <property type="match status" value="1"/>
</dbReference>
<proteinExistence type="predicted"/>
<gene>
    <name evidence="3" type="ORF">BN980_GECA02s03233g</name>
    <name evidence="4" type="ORF">DV451_000279</name>
</gene>
<dbReference type="InterPro" id="IPR036314">
    <property type="entry name" value="SOD_C_sf"/>
</dbReference>
<dbReference type="EMBL" id="CCBN010000002">
    <property type="protein sequence ID" value="CDO51933.1"/>
    <property type="molecule type" value="Genomic_DNA"/>
</dbReference>
<dbReference type="PANTHER" id="PTHR43595:SF2">
    <property type="entry name" value="SMALL RIBOSOMAL SUBUNIT PROTEIN MS42"/>
    <property type="match status" value="1"/>
</dbReference>
<evidence type="ECO:0000259" key="2">
    <source>
        <dbReference type="Pfam" id="PF02777"/>
    </source>
</evidence>
<dbReference type="EMBL" id="QQZK01000003">
    <property type="protein sequence ID" value="KAF5104886.1"/>
    <property type="molecule type" value="Genomic_DNA"/>
</dbReference>
<dbReference type="InterPro" id="IPR036324">
    <property type="entry name" value="Mn/Fe_SOD_N_sf"/>
</dbReference>
<reference evidence="4" key="2">
    <citation type="journal article" date="2020" name="Front. Microbiol.">
        <title>Phenotypic and Genetic Characterization of the Cheese Ripening Yeast Geotrichum candidum.</title>
        <authorList>
            <person name="Perkins V."/>
            <person name="Vignola S."/>
            <person name="Lessard M.H."/>
            <person name="Plante P.L."/>
            <person name="Corbeil J."/>
            <person name="Dugat-Bony E."/>
            <person name="Frenette M."/>
            <person name="Labrie S."/>
        </authorList>
    </citation>
    <scope>NUCLEOTIDE SEQUENCE</scope>
    <source>
        <strain evidence="4">LMA-70</strain>
    </source>
</reference>
<dbReference type="InterPro" id="IPR019832">
    <property type="entry name" value="Mn/Fe_SOD_C"/>
</dbReference>
<dbReference type="OrthoDB" id="275227at2759"/>
<evidence type="ECO:0000313" key="4">
    <source>
        <dbReference type="EMBL" id="KAF5104886.1"/>
    </source>
</evidence>
<feature type="domain" description="Manganese/iron superoxide dismutase C-terminal" evidence="2">
    <location>
        <begin position="216"/>
        <end position="257"/>
    </location>
</feature>
<keyword evidence="3" id="KW-0687">Ribonucleoprotein</keyword>
<evidence type="ECO:0000256" key="1">
    <source>
        <dbReference type="ARBA" id="ARBA00037226"/>
    </source>
</evidence>
<dbReference type="GO" id="GO:0004784">
    <property type="term" value="F:superoxide dismutase activity"/>
    <property type="evidence" value="ECO:0007669"/>
    <property type="project" value="InterPro"/>
</dbReference>
<evidence type="ECO:0000313" key="5">
    <source>
        <dbReference type="Proteomes" id="UP000242525"/>
    </source>
</evidence>
<dbReference type="SUPFAM" id="SSF46609">
    <property type="entry name" value="Fe,Mn superoxide dismutase (SOD), N-terminal domain"/>
    <property type="match status" value="1"/>
</dbReference>
<comment type="function">
    <text evidence="1">Component of the mitochondrial ribosome (mitoribosome), a dedicated translation machinery responsible for the synthesis of mitochondrial genome-encoded proteins, including at least some of the essential transmembrane subunits of the mitochondrial respiratory chain. The mitoribosomes are attached to the mitochondrial inner membrane and translation products are cotranslationally integrated into the membrane.</text>
</comment>
<organism evidence="3 5">
    <name type="scientific">Geotrichum candidum</name>
    <name type="common">Oospora lactis</name>
    <name type="synonym">Dipodascus geotrichum</name>
    <dbReference type="NCBI Taxonomy" id="1173061"/>
    <lineage>
        <taxon>Eukaryota</taxon>
        <taxon>Fungi</taxon>
        <taxon>Dikarya</taxon>
        <taxon>Ascomycota</taxon>
        <taxon>Saccharomycotina</taxon>
        <taxon>Dipodascomycetes</taxon>
        <taxon>Dipodascales</taxon>
        <taxon>Dipodascaceae</taxon>
        <taxon>Geotrichum</taxon>
    </lineage>
</organism>